<dbReference type="InterPro" id="IPR007324">
    <property type="entry name" value="Sugar-bd_dom_put"/>
</dbReference>
<reference evidence="7 8" key="1">
    <citation type="submission" date="2019-05" db="EMBL/GenBank/DDBJ databases">
        <authorList>
            <person name="Narsing Rao M.P."/>
            <person name="Li W.J."/>
        </authorList>
    </citation>
    <scope>NUCLEOTIDE SEQUENCE [LARGE SCALE GENOMIC DNA]</scope>
    <source>
        <strain evidence="7 8">SYSU_K30003</strain>
    </source>
</reference>
<evidence type="ECO:0000313" key="7">
    <source>
        <dbReference type="EMBL" id="TLS49337.1"/>
    </source>
</evidence>
<dbReference type="Proteomes" id="UP000309676">
    <property type="component" value="Unassembled WGS sequence"/>
</dbReference>
<dbReference type="Gene3D" id="3.40.50.1360">
    <property type="match status" value="1"/>
</dbReference>
<dbReference type="RefSeq" id="WP_138197314.1">
    <property type="nucleotide sequence ID" value="NZ_VCIW01000022.1"/>
</dbReference>
<dbReference type="GO" id="GO:0003677">
    <property type="term" value="F:DNA binding"/>
    <property type="evidence" value="ECO:0007669"/>
    <property type="project" value="UniProtKB-KW"/>
</dbReference>
<name>A0A5R9FZ43_9BACL</name>
<dbReference type="AlphaFoldDB" id="A0A5R9FZ43"/>
<keyword evidence="8" id="KW-1185">Reference proteome</keyword>
<sequence>MRTVLEIQRVLAPDVVDVLKKRYTILRHLRHAGAVGRRTLAAALGMSERVLRAETEFLKSQGLVDIETSGMRVSDAGISLLADMEPMMKEWFGLAELEDRLAAAFGLRQVVVVPGDADRDPLAKRELGKAGAAELTRAAAAMERADNEPLVVAITGGSTIVEVADHLSASQGLKGALFVPARGGLGERVELQSGTIASTMAKRTGGGYRLMHVPDDVGEEAIATLMSEPHIREVADIVRRARIAVHGIGEAYEMARRRRVDAETIQKLRTGGAVAESFGYYYNRAGEVVHRMPTVGLRLEDIQRMETVIAVAGGGSKAEAIAAVLKNGQEDVLITDEAAAMAMLQFSSLDAST</sequence>
<dbReference type="Pfam" id="PF21715">
    <property type="entry name" value="CggR_N"/>
    <property type="match status" value="1"/>
</dbReference>
<evidence type="ECO:0000256" key="1">
    <source>
        <dbReference type="ARBA" id="ARBA00010466"/>
    </source>
</evidence>
<accession>A0A5R9FZ43</accession>
<comment type="similarity">
    <text evidence="1">Belongs to the SorC transcriptional regulatory family.</text>
</comment>
<gene>
    <name evidence="7" type="ORF">FE782_26155</name>
</gene>
<dbReference type="EMBL" id="VCIW01000022">
    <property type="protein sequence ID" value="TLS49337.1"/>
    <property type="molecule type" value="Genomic_DNA"/>
</dbReference>
<evidence type="ECO:0000256" key="4">
    <source>
        <dbReference type="ARBA" id="ARBA00023163"/>
    </source>
</evidence>
<protein>
    <submittedName>
        <fullName evidence="7">Uncharacterized protein</fullName>
    </submittedName>
</protein>
<dbReference type="OrthoDB" id="9793820at2"/>
<dbReference type="InterPro" id="IPR036390">
    <property type="entry name" value="WH_DNA-bd_sf"/>
</dbReference>
<feature type="domain" description="Sugar-binding" evidence="5">
    <location>
        <begin position="91"/>
        <end position="344"/>
    </location>
</feature>
<evidence type="ECO:0000256" key="2">
    <source>
        <dbReference type="ARBA" id="ARBA00023015"/>
    </source>
</evidence>
<dbReference type="Gene3D" id="1.10.10.10">
    <property type="entry name" value="Winged helix-like DNA-binding domain superfamily/Winged helix DNA-binding domain"/>
    <property type="match status" value="1"/>
</dbReference>
<dbReference type="PANTHER" id="PTHR34294">
    <property type="entry name" value="TRANSCRIPTIONAL REGULATOR-RELATED"/>
    <property type="match status" value="1"/>
</dbReference>
<evidence type="ECO:0000256" key="3">
    <source>
        <dbReference type="ARBA" id="ARBA00023125"/>
    </source>
</evidence>
<feature type="domain" description="CggR N-terminal DNA binding" evidence="6">
    <location>
        <begin position="18"/>
        <end position="88"/>
    </location>
</feature>
<keyword evidence="2" id="KW-0805">Transcription regulation</keyword>
<keyword evidence="4" id="KW-0804">Transcription</keyword>
<dbReference type="InterPro" id="IPR037171">
    <property type="entry name" value="NagB/RpiA_transferase-like"/>
</dbReference>
<dbReference type="PANTHER" id="PTHR34294:SF5">
    <property type="entry name" value="CENTRAL GLYCOLYTIC GENES REGULATOR"/>
    <property type="match status" value="1"/>
</dbReference>
<proteinExistence type="inferred from homology"/>
<dbReference type="InterPro" id="IPR048715">
    <property type="entry name" value="CggR_N"/>
</dbReference>
<keyword evidence="3" id="KW-0238">DNA-binding</keyword>
<comment type="caution">
    <text evidence="7">The sequence shown here is derived from an EMBL/GenBank/DDBJ whole genome shotgun (WGS) entry which is preliminary data.</text>
</comment>
<dbReference type="SUPFAM" id="SSF46785">
    <property type="entry name" value="Winged helix' DNA-binding domain"/>
    <property type="match status" value="1"/>
</dbReference>
<evidence type="ECO:0000259" key="6">
    <source>
        <dbReference type="Pfam" id="PF21715"/>
    </source>
</evidence>
<organism evidence="7 8">
    <name type="scientific">Paenibacillus antri</name>
    <dbReference type="NCBI Taxonomy" id="2582848"/>
    <lineage>
        <taxon>Bacteria</taxon>
        <taxon>Bacillati</taxon>
        <taxon>Bacillota</taxon>
        <taxon>Bacilli</taxon>
        <taxon>Bacillales</taxon>
        <taxon>Paenibacillaceae</taxon>
        <taxon>Paenibacillus</taxon>
    </lineage>
</organism>
<dbReference type="InterPro" id="IPR036388">
    <property type="entry name" value="WH-like_DNA-bd_sf"/>
</dbReference>
<dbReference type="Pfam" id="PF04198">
    <property type="entry name" value="Sugar-bind"/>
    <property type="match status" value="1"/>
</dbReference>
<evidence type="ECO:0000259" key="5">
    <source>
        <dbReference type="Pfam" id="PF04198"/>
    </source>
</evidence>
<dbReference type="InterPro" id="IPR051054">
    <property type="entry name" value="SorC_transcr_regulators"/>
</dbReference>
<dbReference type="SUPFAM" id="SSF100950">
    <property type="entry name" value="NagB/RpiA/CoA transferase-like"/>
    <property type="match status" value="1"/>
</dbReference>
<evidence type="ECO:0000313" key="8">
    <source>
        <dbReference type="Proteomes" id="UP000309676"/>
    </source>
</evidence>
<dbReference type="GO" id="GO:0030246">
    <property type="term" value="F:carbohydrate binding"/>
    <property type="evidence" value="ECO:0007669"/>
    <property type="project" value="InterPro"/>
</dbReference>